<evidence type="ECO:0000313" key="3">
    <source>
        <dbReference type="EMBL" id="KRZ44687.1"/>
    </source>
</evidence>
<name>A0A0V1IVT1_TRIPS</name>
<dbReference type="Proteomes" id="UP000054805">
    <property type="component" value="Unassembled WGS sequence"/>
</dbReference>
<evidence type="ECO:0000313" key="2">
    <source>
        <dbReference type="EMBL" id="KRZ26716.1"/>
    </source>
</evidence>
<dbReference type="Proteomes" id="UP000054826">
    <property type="component" value="Unassembled WGS sequence"/>
</dbReference>
<comment type="caution">
    <text evidence="2">The sequence shown here is derived from an EMBL/GenBank/DDBJ whole genome shotgun (WGS) entry which is preliminary data.</text>
</comment>
<dbReference type="EMBL" id="JYDV01000005">
    <property type="protein sequence ID" value="KRZ44687.1"/>
    <property type="molecule type" value="Genomic_DNA"/>
</dbReference>
<sequence length="121" mass="13133">MEALEKLFVHLFQEQQMLDIQAVEQQFSNKHGTNMRTSYSCRVLDCTDHLCNSLAAGSTAPWLRKSSGTCGTTPALISSSLSSGFSPSASDVVSSTSASPFDCLDWRQQSQLLQALLVSGR</sequence>
<gene>
    <name evidence="1" type="ORF">T4A_4790</name>
    <name evidence="2" type="ORF">T4B_868</name>
    <name evidence="3" type="ORF">T4C_1456</name>
</gene>
<dbReference type="Proteomes" id="UP000054632">
    <property type="component" value="Unassembled WGS sequence"/>
</dbReference>
<accession>A0A0V1IVT1</accession>
<dbReference type="AlphaFoldDB" id="A0A0V1IVT1"/>
<proteinExistence type="predicted"/>
<organism evidence="2 5">
    <name type="scientific">Trichinella pseudospiralis</name>
    <name type="common">Parasitic roundworm</name>
    <dbReference type="NCBI Taxonomy" id="6337"/>
    <lineage>
        <taxon>Eukaryota</taxon>
        <taxon>Metazoa</taxon>
        <taxon>Ecdysozoa</taxon>
        <taxon>Nematoda</taxon>
        <taxon>Enoplea</taxon>
        <taxon>Dorylaimia</taxon>
        <taxon>Trichinellida</taxon>
        <taxon>Trichinellidae</taxon>
        <taxon>Trichinella</taxon>
    </lineage>
</organism>
<keyword evidence="5" id="KW-1185">Reference proteome</keyword>
<reference evidence="4 5" key="1">
    <citation type="submission" date="2015-01" db="EMBL/GenBank/DDBJ databases">
        <title>Evolution of Trichinella species and genotypes.</title>
        <authorList>
            <person name="Korhonen P.K."/>
            <person name="Edoardo P."/>
            <person name="Giuseppe L.R."/>
            <person name="Gasser R.B."/>
        </authorList>
    </citation>
    <scope>NUCLEOTIDE SEQUENCE [LARGE SCALE GENOMIC DNA]</scope>
    <source>
        <strain evidence="1">ISS13</strain>
        <strain evidence="3">ISS176</strain>
        <strain evidence="2">ISS588</strain>
    </source>
</reference>
<evidence type="ECO:0000313" key="5">
    <source>
        <dbReference type="Proteomes" id="UP000054805"/>
    </source>
</evidence>
<evidence type="ECO:0000313" key="1">
    <source>
        <dbReference type="EMBL" id="KRY77413.1"/>
    </source>
</evidence>
<dbReference type="EMBL" id="JYDR01000007">
    <property type="protein sequence ID" value="KRY77413.1"/>
    <property type="molecule type" value="Genomic_DNA"/>
</dbReference>
<evidence type="ECO:0000313" key="4">
    <source>
        <dbReference type="Proteomes" id="UP000054632"/>
    </source>
</evidence>
<protein>
    <submittedName>
        <fullName evidence="2">Uncharacterized protein</fullName>
    </submittedName>
</protein>
<dbReference type="EMBL" id="JYDS01000081">
    <property type="protein sequence ID" value="KRZ26716.1"/>
    <property type="molecule type" value="Genomic_DNA"/>
</dbReference>